<dbReference type="Pfam" id="PF00288">
    <property type="entry name" value="GHMP_kinases_N"/>
    <property type="match status" value="1"/>
</dbReference>
<dbReference type="GO" id="GO:0004335">
    <property type="term" value="F:galactokinase activity"/>
    <property type="evidence" value="ECO:0007669"/>
    <property type="project" value="UniProtKB-UniRule"/>
</dbReference>
<evidence type="ECO:0000256" key="8">
    <source>
        <dbReference type="ARBA" id="ARBA00022842"/>
    </source>
</evidence>
<keyword evidence="10" id="KW-0119">Carbohydrate metabolism</keyword>
<dbReference type="InterPro" id="IPR000705">
    <property type="entry name" value="Galactokinase"/>
</dbReference>
<accession>A0A7X1E5H0</accession>
<reference evidence="15 16" key="1">
    <citation type="submission" date="2020-07" db="EMBL/GenBank/DDBJ databases">
        <authorList>
            <person name="Feng X."/>
        </authorList>
    </citation>
    <scope>NUCLEOTIDE SEQUENCE [LARGE SCALE GENOMIC DNA]</scope>
    <source>
        <strain evidence="15 16">JCM14086</strain>
    </source>
</reference>
<dbReference type="InterPro" id="IPR014721">
    <property type="entry name" value="Ribsml_uS5_D2-typ_fold_subgr"/>
</dbReference>
<dbReference type="EC" id="2.7.1.6" evidence="11"/>
<dbReference type="SUPFAM" id="SSF55060">
    <property type="entry name" value="GHMP Kinase, C-terminal domain"/>
    <property type="match status" value="1"/>
</dbReference>
<dbReference type="Pfam" id="PF08544">
    <property type="entry name" value="GHMP_kinases_C"/>
    <property type="match status" value="1"/>
</dbReference>
<name>A0A7X1E5H0_9BACT</name>
<dbReference type="Gene3D" id="3.30.70.890">
    <property type="entry name" value="GHMP kinase, C-terminal domain"/>
    <property type="match status" value="1"/>
</dbReference>
<dbReference type="PRINTS" id="PR00959">
    <property type="entry name" value="MEVGALKINASE"/>
</dbReference>
<gene>
    <name evidence="15" type="primary">galK</name>
    <name evidence="15" type="ORF">H5P30_07385</name>
</gene>
<dbReference type="GO" id="GO:0005829">
    <property type="term" value="C:cytosol"/>
    <property type="evidence" value="ECO:0007669"/>
    <property type="project" value="TreeGrafter"/>
</dbReference>
<keyword evidence="9" id="KW-0299">Galactose metabolism</keyword>
<evidence type="ECO:0000256" key="10">
    <source>
        <dbReference type="ARBA" id="ARBA00023277"/>
    </source>
</evidence>
<evidence type="ECO:0000259" key="13">
    <source>
        <dbReference type="Pfam" id="PF08544"/>
    </source>
</evidence>
<keyword evidence="4" id="KW-0479">Metal-binding</keyword>
<dbReference type="InterPro" id="IPR006206">
    <property type="entry name" value="Mevalonate/galactokinase"/>
</dbReference>
<proteinExistence type="inferred from homology"/>
<dbReference type="Proteomes" id="UP000525652">
    <property type="component" value="Unassembled WGS sequence"/>
</dbReference>
<dbReference type="PRINTS" id="PR00473">
    <property type="entry name" value="GALCTOKINASE"/>
</dbReference>
<dbReference type="InterPro" id="IPR020568">
    <property type="entry name" value="Ribosomal_Su5_D2-typ_SF"/>
</dbReference>
<evidence type="ECO:0000256" key="7">
    <source>
        <dbReference type="ARBA" id="ARBA00022840"/>
    </source>
</evidence>
<dbReference type="Pfam" id="PF10509">
    <property type="entry name" value="GalKase_gal_bdg"/>
    <property type="match status" value="1"/>
</dbReference>
<keyword evidence="16" id="KW-1185">Reference proteome</keyword>
<feature type="domain" description="Galactokinase N-terminal" evidence="14">
    <location>
        <begin position="7"/>
        <end position="53"/>
    </location>
</feature>
<dbReference type="SUPFAM" id="SSF54211">
    <property type="entry name" value="Ribosomal protein S5 domain 2-like"/>
    <property type="match status" value="1"/>
</dbReference>
<sequence length="383" mass="41804">MSEVKAAFEQRFGRSPKFIARAPGRVEFIGNHTDYNGGEVLGAAVDRFLEVGVAPRDDDKLIFATDGNPDLVEFSDLDTAMSTGVGWVKYPLGVLALLGEKGVSVKSGFDFLVTSEIPSGAGLSSSAAFELASSIAFESLAGQELDRLERVRLARRAENEVVGVPCGILDQGVSGFGEKDRLVHIDCSSEEIHTVDGPAHTRIWIFESGKKHSLVDSLYSARNQECCQAFDFLKEKIPAIQFLVDVSPEDLQKFESELPENVFRRAKHVIEEHRRVQECVKLLANGDLKAVGELLCASHWSSSKLFENSIEELDTLVEFLSAEEKVYGTRLTGGGFGGAVMALCQKSFAEEDAQKIADQFSQKYGEAPKFRGLSIAEGAQKVS</sequence>
<dbReference type="RefSeq" id="WP_185692320.1">
    <property type="nucleotide sequence ID" value="NZ_JACHVA010000053.1"/>
</dbReference>
<keyword evidence="7" id="KW-0067">ATP-binding</keyword>
<dbReference type="FunFam" id="3.30.70.890:FF:000001">
    <property type="entry name" value="Galactokinase"/>
    <property type="match status" value="1"/>
</dbReference>
<dbReference type="Gene3D" id="3.30.230.10">
    <property type="match status" value="1"/>
</dbReference>
<dbReference type="InterPro" id="IPR013750">
    <property type="entry name" value="GHMP_kinase_C_dom"/>
</dbReference>
<keyword evidence="8" id="KW-0460">Magnesium</keyword>
<evidence type="ECO:0000256" key="6">
    <source>
        <dbReference type="ARBA" id="ARBA00022777"/>
    </source>
</evidence>
<keyword evidence="2" id="KW-0963">Cytoplasm</keyword>
<keyword evidence="5" id="KW-0547">Nucleotide-binding</keyword>
<dbReference type="InterPro" id="IPR036554">
    <property type="entry name" value="GHMP_kinase_C_sf"/>
</dbReference>
<dbReference type="InterPro" id="IPR019539">
    <property type="entry name" value="GalKase_N"/>
</dbReference>
<dbReference type="GO" id="GO:0005524">
    <property type="term" value="F:ATP binding"/>
    <property type="evidence" value="ECO:0007669"/>
    <property type="project" value="UniProtKB-UniRule"/>
</dbReference>
<evidence type="ECO:0000256" key="1">
    <source>
        <dbReference type="ARBA" id="ARBA00006566"/>
    </source>
</evidence>
<dbReference type="EMBL" id="JACHVA010000053">
    <property type="protein sequence ID" value="MBC2601597.1"/>
    <property type="molecule type" value="Genomic_DNA"/>
</dbReference>
<dbReference type="GO" id="GO:0006012">
    <property type="term" value="P:galactose metabolic process"/>
    <property type="evidence" value="ECO:0007669"/>
    <property type="project" value="UniProtKB-UniRule"/>
</dbReference>
<evidence type="ECO:0000313" key="15">
    <source>
        <dbReference type="EMBL" id="MBC2601597.1"/>
    </source>
</evidence>
<dbReference type="NCBIfam" id="TIGR00131">
    <property type="entry name" value="gal_kin"/>
    <property type="match status" value="1"/>
</dbReference>
<evidence type="ECO:0000313" key="16">
    <source>
        <dbReference type="Proteomes" id="UP000525652"/>
    </source>
</evidence>
<feature type="domain" description="GHMP kinase C-terminal" evidence="13">
    <location>
        <begin position="280"/>
        <end position="363"/>
    </location>
</feature>
<dbReference type="InterPro" id="IPR006203">
    <property type="entry name" value="GHMP_knse_ATP-bd_CS"/>
</dbReference>
<dbReference type="FunFam" id="3.30.230.10:FF:000017">
    <property type="entry name" value="Galactokinase"/>
    <property type="match status" value="1"/>
</dbReference>
<dbReference type="PANTHER" id="PTHR10457">
    <property type="entry name" value="MEVALONATE KINASE/GALACTOKINASE"/>
    <property type="match status" value="1"/>
</dbReference>
<dbReference type="PROSITE" id="PS00627">
    <property type="entry name" value="GHMP_KINASES_ATP"/>
    <property type="match status" value="1"/>
</dbReference>
<evidence type="ECO:0000256" key="2">
    <source>
        <dbReference type="ARBA" id="ARBA00022490"/>
    </source>
</evidence>
<evidence type="ECO:0000256" key="5">
    <source>
        <dbReference type="ARBA" id="ARBA00022741"/>
    </source>
</evidence>
<comment type="similarity">
    <text evidence="1">Belongs to the GHMP kinase family. GalK subfamily.</text>
</comment>
<evidence type="ECO:0000259" key="14">
    <source>
        <dbReference type="Pfam" id="PF10509"/>
    </source>
</evidence>
<dbReference type="GO" id="GO:0046872">
    <property type="term" value="F:metal ion binding"/>
    <property type="evidence" value="ECO:0007669"/>
    <property type="project" value="UniProtKB-KW"/>
</dbReference>
<evidence type="ECO:0000256" key="4">
    <source>
        <dbReference type="ARBA" id="ARBA00022723"/>
    </source>
</evidence>
<evidence type="ECO:0000256" key="3">
    <source>
        <dbReference type="ARBA" id="ARBA00022679"/>
    </source>
</evidence>
<organism evidence="15 16">
    <name type="scientific">Puniceicoccus vermicola</name>
    <dbReference type="NCBI Taxonomy" id="388746"/>
    <lineage>
        <taxon>Bacteria</taxon>
        <taxon>Pseudomonadati</taxon>
        <taxon>Verrucomicrobiota</taxon>
        <taxon>Opitutia</taxon>
        <taxon>Puniceicoccales</taxon>
        <taxon>Puniceicoccaceae</taxon>
        <taxon>Puniceicoccus</taxon>
    </lineage>
</organism>
<dbReference type="AlphaFoldDB" id="A0A7X1E5H0"/>
<feature type="domain" description="GHMP kinase N-terminal" evidence="12">
    <location>
        <begin position="93"/>
        <end position="177"/>
    </location>
</feature>
<keyword evidence="6 15" id="KW-0418">Kinase</keyword>
<comment type="caution">
    <text evidence="15">The sequence shown here is derived from an EMBL/GenBank/DDBJ whole genome shotgun (WGS) entry which is preliminary data.</text>
</comment>
<dbReference type="InterPro" id="IPR006204">
    <property type="entry name" value="GHMP_kinase_N_dom"/>
</dbReference>
<protein>
    <recommendedName>
        <fullName evidence="11">Galactokinase</fullName>
        <ecNumber evidence="11">2.7.1.6</ecNumber>
    </recommendedName>
</protein>
<evidence type="ECO:0000256" key="11">
    <source>
        <dbReference type="NCBIfam" id="TIGR00131"/>
    </source>
</evidence>
<keyword evidence="3 15" id="KW-0808">Transferase</keyword>
<dbReference type="PANTHER" id="PTHR10457:SF7">
    <property type="entry name" value="GALACTOKINASE-RELATED"/>
    <property type="match status" value="1"/>
</dbReference>
<evidence type="ECO:0000256" key="9">
    <source>
        <dbReference type="ARBA" id="ARBA00023144"/>
    </source>
</evidence>
<dbReference type="PIRSF" id="PIRSF000530">
    <property type="entry name" value="Galactokinase"/>
    <property type="match status" value="1"/>
</dbReference>
<evidence type="ECO:0000259" key="12">
    <source>
        <dbReference type="Pfam" id="PF00288"/>
    </source>
</evidence>